<dbReference type="Gene3D" id="2.130.10.10">
    <property type="entry name" value="YVTN repeat-like/Quinoprotein amine dehydrogenase"/>
    <property type="match status" value="3"/>
</dbReference>
<feature type="domain" description="PorZ N-terminal beta-propeller" evidence="2">
    <location>
        <begin position="48"/>
        <end position="203"/>
    </location>
</feature>
<name>A0A1Y1CI68_9BACT</name>
<reference evidence="4" key="2">
    <citation type="journal article" date="2020" name="Antonie Van Leeuwenhoek">
        <title>Labilibaculum antarcticum sp. nov., a novel facultative anaerobic, psychrotorelant bacterium isolated from marine sediment of Antarctica.</title>
        <authorList>
            <person name="Watanabe M."/>
            <person name="Kojima H."/>
            <person name="Fukui M."/>
        </authorList>
    </citation>
    <scope>NUCLEOTIDE SEQUENCE [LARGE SCALE GENOMIC DNA]</scope>
    <source>
        <strain evidence="4">SPP2</strain>
    </source>
</reference>
<dbReference type="Pfam" id="PF21544">
    <property type="entry name" value="PorZ_N_b_propeller"/>
    <property type="match status" value="1"/>
</dbReference>
<evidence type="ECO:0000313" key="3">
    <source>
        <dbReference type="EMBL" id="BAX80069.1"/>
    </source>
</evidence>
<dbReference type="EMBL" id="AP018042">
    <property type="protein sequence ID" value="BAX80069.1"/>
    <property type="molecule type" value="Genomic_DNA"/>
</dbReference>
<dbReference type="SUPFAM" id="SSF101898">
    <property type="entry name" value="NHL repeat"/>
    <property type="match status" value="1"/>
</dbReference>
<dbReference type="InterPro" id="IPR026444">
    <property type="entry name" value="Secre_tail"/>
</dbReference>
<dbReference type="KEGG" id="mbas:ALGA_1695"/>
<dbReference type="AlphaFoldDB" id="A0A1Y1CI68"/>
<dbReference type="InterPro" id="IPR015943">
    <property type="entry name" value="WD40/YVTN_repeat-like_dom_sf"/>
</dbReference>
<sequence length="760" mass="83674">MKLQIRCIFTFLLLTFALTTQSQIKIGEWREHLPYQKANALLAGGEKLYCLTESGLFSYSLNDNEIVAFSKTKGLSESEISAIGWEEASRSLLIGYASGNLDVISDGVIQNIPDIKKFSLIENKSINSITCTSEFAYLGTDFGIVVINLDKMEVADTYFIGAEGEKLVVNDIKISSTTIWAATNQGIYSADLSSSNLADYNNWDHQLNIPVFQRECEHLELIDGNVIVSRILSETSSELYRNRNAVWAKFAGNFSRIYSIRNSENQLWVVQTDKTQLFTATGIEDSVLQSSGISAMRDALEVAGRTFIADYQTSLREISGSGTDQIKPDGPLRKNISNVFSVADQTWAVAGGVTAAFEGMGEDAELFLFENQQWTNYSKENTSAFENQFDLLSITGNKRDQSLVYAASWGDGLFVFEKNEFTTNWNFENSPLGTKGISGMDSDEDGNLWILDANSSAPVKVHSLAGEWTSLSYSTLANRVNMQKIVCLQNGDKWVLNAPGQALFAFNENQTLSNQDDDAVASFLVRDENNSTISSNIYDLIEDDNGDVWCGTSSGVAVYSNPGNIFRTGSFYAYQPIITIEGSTQYLLGTEVVNAIALNGANQKWLGTANSGVFLISENGDEQLSHFTSENSPLPSNTVQKISVNPENGEVFFVTDKGMVSYKGEVTAGTESYNDLYVYPNPVRETYHGDVVVSGLMAKSTVKITDISGNLVMEGKSEGGQFIWDGKNFNRSRVHTGVYLIFCSNSDGSKSKVIKLLFIH</sequence>
<dbReference type="InterPro" id="IPR048954">
    <property type="entry name" value="PorZ_N"/>
</dbReference>
<dbReference type="RefSeq" id="WP_096428943.1">
    <property type="nucleotide sequence ID" value="NZ_AP018042.1"/>
</dbReference>
<feature type="chain" id="PRO_5012982579" description="PorZ N-terminal beta-propeller domain-containing protein" evidence="1">
    <location>
        <begin position="23"/>
        <end position="760"/>
    </location>
</feature>
<keyword evidence="1" id="KW-0732">Signal</keyword>
<evidence type="ECO:0000256" key="1">
    <source>
        <dbReference type="SAM" id="SignalP"/>
    </source>
</evidence>
<keyword evidence="4" id="KW-1185">Reference proteome</keyword>
<dbReference type="Proteomes" id="UP000218267">
    <property type="component" value="Chromosome"/>
</dbReference>
<feature type="signal peptide" evidence="1">
    <location>
        <begin position="1"/>
        <end position="22"/>
    </location>
</feature>
<proteinExistence type="predicted"/>
<gene>
    <name evidence="3" type="ORF">ALGA_1695</name>
</gene>
<accession>A0A1Y1CI68</accession>
<reference evidence="3 4" key="1">
    <citation type="journal article" date="2018" name="Mar. Genomics">
        <title>Complete genome sequence of Marinifilaceae bacterium strain SPP2, isolated from the Antarctic marine sediment.</title>
        <authorList>
            <person name="Watanabe M."/>
            <person name="Kojima H."/>
            <person name="Fukui M."/>
        </authorList>
    </citation>
    <scope>NUCLEOTIDE SEQUENCE [LARGE SCALE GENOMIC DNA]</scope>
    <source>
        <strain evidence="3 4">SPP2</strain>
    </source>
</reference>
<dbReference type="OrthoDB" id="9807410at2"/>
<organism evidence="3 4">
    <name type="scientific">Labilibaculum antarcticum</name>
    <dbReference type="NCBI Taxonomy" id="1717717"/>
    <lineage>
        <taxon>Bacteria</taxon>
        <taxon>Pseudomonadati</taxon>
        <taxon>Bacteroidota</taxon>
        <taxon>Bacteroidia</taxon>
        <taxon>Marinilabiliales</taxon>
        <taxon>Marinifilaceae</taxon>
        <taxon>Labilibaculum</taxon>
    </lineage>
</organism>
<evidence type="ECO:0000313" key="4">
    <source>
        <dbReference type="Proteomes" id="UP000218267"/>
    </source>
</evidence>
<dbReference type="NCBIfam" id="TIGR04183">
    <property type="entry name" value="Por_Secre_tail"/>
    <property type="match status" value="1"/>
</dbReference>
<evidence type="ECO:0000259" key="2">
    <source>
        <dbReference type="Pfam" id="PF21544"/>
    </source>
</evidence>
<protein>
    <recommendedName>
        <fullName evidence="2">PorZ N-terminal beta-propeller domain-containing protein</fullName>
    </recommendedName>
</protein>